<protein>
    <submittedName>
        <fullName evidence="2">Uncharacterized protein</fullName>
    </submittedName>
</protein>
<keyword evidence="1" id="KW-0472">Membrane</keyword>
<evidence type="ECO:0000256" key="1">
    <source>
        <dbReference type="SAM" id="Phobius"/>
    </source>
</evidence>
<evidence type="ECO:0000313" key="2">
    <source>
        <dbReference type="EMBL" id="TFK28706.1"/>
    </source>
</evidence>
<name>A0A5C3L9L6_COPMA</name>
<dbReference type="STRING" id="230819.A0A5C3L9L6"/>
<keyword evidence="1" id="KW-1133">Transmembrane helix</keyword>
<gene>
    <name evidence="2" type="ORF">FA15DRAFT_665147</name>
</gene>
<organism evidence="2 3">
    <name type="scientific">Coprinopsis marcescibilis</name>
    <name type="common">Agaric fungus</name>
    <name type="synonym">Psathyrella marcescibilis</name>
    <dbReference type="NCBI Taxonomy" id="230819"/>
    <lineage>
        <taxon>Eukaryota</taxon>
        <taxon>Fungi</taxon>
        <taxon>Dikarya</taxon>
        <taxon>Basidiomycota</taxon>
        <taxon>Agaricomycotina</taxon>
        <taxon>Agaricomycetes</taxon>
        <taxon>Agaricomycetidae</taxon>
        <taxon>Agaricales</taxon>
        <taxon>Agaricineae</taxon>
        <taxon>Psathyrellaceae</taxon>
        <taxon>Coprinopsis</taxon>
    </lineage>
</organism>
<dbReference type="Proteomes" id="UP000307440">
    <property type="component" value="Unassembled WGS sequence"/>
</dbReference>
<dbReference type="EMBL" id="ML210154">
    <property type="protein sequence ID" value="TFK28706.1"/>
    <property type="molecule type" value="Genomic_DNA"/>
</dbReference>
<dbReference type="AlphaFoldDB" id="A0A5C3L9L6"/>
<feature type="transmembrane region" description="Helical" evidence="1">
    <location>
        <begin position="507"/>
        <end position="530"/>
    </location>
</feature>
<evidence type="ECO:0000313" key="3">
    <source>
        <dbReference type="Proteomes" id="UP000307440"/>
    </source>
</evidence>
<proteinExistence type="predicted"/>
<keyword evidence="1" id="KW-0812">Transmembrane</keyword>
<feature type="transmembrane region" description="Helical" evidence="1">
    <location>
        <begin position="70"/>
        <end position="91"/>
    </location>
</feature>
<reference evidence="2 3" key="1">
    <citation type="journal article" date="2019" name="Nat. Ecol. Evol.">
        <title>Megaphylogeny resolves global patterns of mushroom evolution.</title>
        <authorList>
            <person name="Varga T."/>
            <person name="Krizsan K."/>
            <person name="Foldi C."/>
            <person name="Dima B."/>
            <person name="Sanchez-Garcia M."/>
            <person name="Sanchez-Ramirez S."/>
            <person name="Szollosi G.J."/>
            <person name="Szarkandi J.G."/>
            <person name="Papp V."/>
            <person name="Albert L."/>
            <person name="Andreopoulos W."/>
            <person name="Angelini C."/>
            <person name="Antonin V."/>
            <person name="Barry K.W."/>
            <person name="Bougher N.L."/>
            <person name="Buchanan P."/>
            <person name="Buyck B."/>
            <person name="Bense V."/>
            <person name="Catcheside P."/>
            <person name="Chovatia M."/>
            <person name="Cooper J."/>
            <person name="Damon W."/>
            <person name="Desjardin D."/>
            <person name="Finy P."/>
            <person name="Geml J."/>
            <person name="Haridas S."/>
            <person name="Hughes K."/>
            <person name="Justo A."/>
            <person name="Karasinski D."/>
            <person name="Kautmanova I."/>
            <person name="Kiss B."/>
            <person name="Kocsube S."/>
            <person name="Kotiranta H."/>
            <person name="LaButti K.M."/>
            <person name="Lechner B.E."/>
            <person name="Liimatainen K."/>
            <person name="Lipzen A."/>
            <person name="Lukacs Z."/>
            <person name="Mihaltcheva S."/>
            <person name="Morgado L.N."/>
            <person name="Niskanen T."/>
            <person name="Noordeloos M.E."/>
            <person name="Ohm R.A."/>
            <person name="Ortiz-Santana B."/>
            <person name="Ovrebo C."/>
            <person name="Racz N."/>
            <person name="Riley R."/>
            <person name="Savchenko A."/>
            <person name="Shiryaev A."/>
            <person name="Soop K."/>
            <person name="Spirin V."/>
            <person name="Szebenyi C."/>
            <person name="Tomsovsky M."/>
            <person name="Tulloss R.E."/>
            <person name="Uehling J."/>
            <person name="Grigoriev I.V."/>
            <person name="Vagvolgyi C."/>
            <person name="Papp T."/>
            <person name="Martin F.M."/>
            <person name="Miettinen O."/>
            <person name="Hibbett D.S."/>
            <person name="Nagy L.G."/>
        </authorList>
    </citation>
    <scope>NUCLEOTIDE SEQUENCE [LARGE SCALE GENOMIC DNA]</scope>
    <source>
        <strain evidence="2 3">CBS 121175</strain>
    </source>
</reference>
<accession>A0A5C3L9L6</accession>
<dbReference type="OrthoDB" id="8191639at2759"/>
<keyword evidence="3" id="KW-1185">Reference proteome</keyword>
<sequence length="586" mass="64349">MARRILEAAVWATIIHQSKLDGSPGVRLHDLVAHTRDPSSVWPAMRLLWDRHAYPGADRGARRRFDSRPWTLYILLYIFVILYGICLPFLFGRAVEIGIQIEQQLSEHIDIIVTGGLSDADTTRLRGLEPFIRNDTFGWSLETSHHNRFAPFSLPWKDDKVFFSGLDERDLDSAAFKTYQPSSNVQTGEYVGTLVERGSGLMMLPRWGLRTDCALISDTGRNIVPRAESGATYVFVSIRDLHPLFENLDLPFPESTLTPLSYPMDLVLPQDTLTTGWELGSVVLGARFDDDGRSFQMNSTVITPTGLEGFIAISTTLVRINTAFAPAGDFSRYSENISSSESPGTRIGYDAAVCVQAYEVWVLEVHRAPDSRPMAGRIVRRATLVGNLNDSGGVGLTGHGDGGLPGHPGQGLDFNKTIPVLGIAHRNGVNVLRKESSVSGQYVASSLLVSATDADTSTPLGYTRLSPAKYAELKGAFDAANVASHLHGSERVVARWYPDAIRATSGIYYSIFAPIVGVAFFVGAVTAFCIPTLPANAPRRGFDLYSWVAALNARELLGTRMGRIQRQMELEAIEQVLVDSRIRYVG</sequence>